<dbReference type="EMBL" id="KN654844">
    <property type="protein sequence ID" value="KHN24931.1"/>
    <property type="molecule type" value="Genomic_DNA"/>
</dbReference>
<reference evidence="2 3" key="2">
    <citation type="submission" date="2018-09" db="EMBL/GenBank/DDBJ databases">
        <title>A high-quality reference genome of wild soybean provides a powerful tool to mine soybean genomes.</title>
        <authorList>
            <person name="Xie M."/>
            <person name="Chung C.Y.L."/>
            <person name="Li M.-W."/>
            <person name="Wong F.-L."/>
            <person name="Chan T.-F."/>
            <person name="Lam H.-M."/>
        </authorList>
    </citation>
    <scope>NUCLEOTIDE SEQUENCE [LARGE SCALE GENOMIC DNA]</scope>
    <source>
        <strain evidence="3">cv. W05</strain>
        <tissue evidence="2">Hypocotyl of etiolated seedlings</tissue>
    </source>
</reference>
<organism evidence="1">
    <name type="scientific">Glycine soja</name>
    <name type="common">Wild soybean</name>
    <dbReference type="NCBI Taxonomy" id="3848"/>
    <lineage>
        <taxon>Eukaryota</taxon>
        <taxon>Viridiplantae</taxon>
        <taxon>Streptophyta</taxon>
        <taxon>Embryophyta</taxon>
        <taxon>Tracheophyta</taxon>
        <taxon>Spermatophyta</taxon>
        <taxon>Magnoliopsida</taxon>
        <taxon>eudicotyledons</taxon>
        <taxon>Gunneridae</taxon>
        <taxon>Pentapetalae</taxon>
        <taxon>rosids</taxon>
        <taxon>fabids</taxon>
        <taxon>Fabales</taxon>
        <taxon>Fabaceae</taxon>
        <taxon>Papilionoideae</taxon>
        <taxon>50 kb inversion clade</taxon>
        <taxon>NPAAA clade</taxon>
        <taxon>indigoferoid/millettioid clade</taxon>
        <taxon>Phaseoleae</taxon>
        <taxon>Glycine</taxon>
        <taxon>Glycine subgen. Soja</taxon>
    </lineage>
</organism>
<accession>A0A0B2QTG0</accession>
<dbReference type="EMBL" id="QZWG01000008">
    <property type="protein sequence ID" value="RZC00521.1"/>
    <property type="molecule type" value="Genomic_DNA"/>
</dbReference>
<evidence type="ECO:0000313" key="2">
    <source>
        <dbReference type="EMBL" id="RZC00521.1"/>
    </source>
</evidence>
<sequence length="66" mass="7399">MGFDRRKSLATLKGFHYSIFQSSECPQTWRSSGTLRPAEAFITAAIMQIEIFKLNGNQEKVASVGF</sequence>
<name>A0A0B2QTG0_GLYSO</name>
<proteinExistence type="predicted"/>
<evidence type="ECO:0000313" key="3">
    <source>
        <dbReference type="Proteomes" id="UP000289340"/>
    </source>
</evidence>
<dbReference type="Proteomes" id="UP000289340">
    <property type="component" value="Chromosome 8"/>
</dbReference>
<evidence type="ECO:0000313" key="1">
    <source>
        <dbReference type="EMBL" id="KHN24931.1"/>
    </source>
</evidence>
<gene>
    <name evidence="2" type="ORF">D0Y65_022723</name>
    <name evidence="1" type="ORF">glysoja_027045</name>
</gene>
<dbReference type="Proteomes" id="UP000053555">
    <property type="component" value="Unassembled WGS sequence"/>
</dbReference>
<protein>
    <submittedName>
        <fullName evidence="1">Uncharacterized protein</fullName>
    </submittedName>
</protein>
<keyword evidence="3" id="KW-1185">Reference proteome</keyword>
<dbReference type="AlphaFoldDB" id="A0A0B2QTG0"/>
<reference evidence="1" key="1">
    <citation type="submission" date="2014-07" db="EMBL/GenBank/DDBJ databases">
        <title>Identification of a novel salt tolerance gene in wild soybean by whole-genome sequencing.</title>
        <authorList>
            <person name="Lam H.-M."/>
            <person name="Qi X."/>
            <person name="Li M.-W."/>
            <person name="Liu X."/>
            <person name="Xie M."/>
            <person name="Ni M."/>
            <person name="Xu X."/>
        </authorList>
    </citation>
    <scope>NUCLEOTIDE SEQUENCE [LARGE SCALE GENOMIC DNA]</scope>
    <source>
        <tissue evidence="1">Root</tissue>
    </source>
</reference>